<accession>A0A381STN3</accession>
<organism evidence="1">
    <name type="scientific">marine metagenome</name>
    <dbReference type="NCBI Taxonomy" id="408172"/>
    <lineage>
        <taxon>unclassified sequences</taxon>
        <taxon>metagenomes</taxon>
        <taxon>ecological metagenomes</taxon>
    </lineage>
</organism>
<gene>
    <name evidence="1" type="ORF">METZ01_LOCUS58631</name>
</gene>
<evidence type="ECO:0000313" key="1">
    <source>
        <dbReference type="EMBL" id="SVA05777.1"/>
    </source>
</evidence>
<proteinExistence type="predicted"/>
<dbReference type="EMBL" id="UINC01003375">
    <property type="protein sequence ID" value="SVA05777.1"/>
    <property type="molecule type" value="Genomic_DNA"/>
</dbReference>
<protein>
    <submittedName>
        <fullName evidence="1">Uncharacterized protein</fullName>
    </submittedName>
</protein>
<sequence length="68" mass="7276">MEKAGIPVCHVTSVVPVAKMVGSNRIVQGQGIVHVMGNADLPAEEEKELRRKTVLQAIEALKNEAPST</sequence>
<reference evidence="1" key="1">
    <citation type="submission" date="2018-05" db="EMBL/GenBank/DDBJ databases">
        <authorList>
            <person name="Lanie J.A."/>
            <person name="Ng W.-L."/>
            <person name="Kazmierczak K.M."/>
            <person name="Andrzejewski T.M."/>
            <person name="Davidsen T.M."/>
            <person name="Wayne K.J."/>
            <person name="Tettelin H."/>
            <person name="Glass J.I."/>
            <person name="Rusch D."/>
            <person name="Podicherti R."/>
            <person name="Tsui H.-C.T."/>
            <person name="Winkler M.E."/>
        </authorList>
    </citation>
    <scope>NUCLEOTIDE SEQUENCE</scope>
</reference>
<dbReference type="AlphaFoldDB" id="A0A381STN3"/>
<name>A0A381STN3_9ZZZZ</name>